<evidence type="ECO:0000256" key="4">
    <source>
        <dbReference type="ARBA" id="ARBA00023128"/>
    </source>
</evidence>
<dbReference type="InterPro" id="IPR000851">
    <property type="entry name" value="Ribosomal_uS5"/>
</dbReference>
<evidence type="ECO:0000256" key="8">
    <source>
        <dbReference type="PROSITE-ProRule" id="PRU00268"/>
    </source>
</evidence>
<keyword evidence="4" id="KW-0496">Mitochondrion</keyword>
<dbReference type="GO" id="GO:0003723">
    <property type="term" value="F:RNA binding"/>
    <property type="evidence" value="ECO:0007669"/>
    <property type="project" value="InterPro"/>
</dbReference>
<dbReference type="GO" id="GO:0003735">
    <property type="term" value="F:structural constituent of ribosome"/>
    <property type="evidence" value="ECO:0007669"/>
    <property type="project" value="UniProtKB-UniRule"/>
</dbReference>
<dbReference type="Pfam" id="PF03719">
    <property type="entry name" value="Ribosomal_S5_C"/>
    <property type="match status" value="1"/>
</dbReference>
<evidence type="ECO:0000313" key="12">
    <source>
        <dbReference type="EMBL" id="PWN37522.1"/>
    </source>
</evidence>
<dbReference type="SUPFAM" id="SSF54768">
    <property type="entry name" value="dsRNA-binding domain-like"/>
    <property type="match status" value="1"/>
</dbReference>
<dbReference type="GeneID" id="37019251"/>
<dbReference type="InParanoid" id="A0A316VIU3"/>
<evidence type="ECO:0000256" key="1">
    <source>
        <dbReference type="ARBA" id="ARBA00004173"/>
    </source>
</evidence>
<dbReference type="GO" id="GO:0005743">
    <property type="term" value="C:mitochondrial inner membrane"/>
    <property type="evidence" value="ECO:0007669"/>
    <property type="project" value="UniProtKB-ARBA"/>
</dbReference>
<sequence>MLLRHEGARLLNLTCKNTQIAPKAIGSRWSKSASFSSSSFHQTSQEQGTSIKSSADTQQPSSSSSSSSAVTTNRKPSPLQFDIESFPSLLHEPHPVLDAYERWDVRPSSEAPFPSSVTFFNSPKYFAAKKPSAAAIIQSGGDGDGDDIDSAAYLSSVTPLSKGEVNGIHRHLLKIRRVTQQTGKGRFSRMSALVVAGNGRGMVGYGDGKDINVGNAARKAFHAAVKNMDYVERFNGHTIPAEVTGKWSSTRVTLRPRPHGFGLRVPPVIHAIARSAGITDMSAAILGSTNPINVAKATLALLWGGSAPQGLGDGIGGPMRRVDRGVGMRTVQDIELARGRRLRQVDLSNDS</sequence>
<evidence type="ECO:0000256" key="2">
    <source>
        <dbReference type="ARBA" id="ARBA00008945"/>
    </source>
</evidence>
<dbReference type="RefSeq" id="XP_025357824.1">
    <property type="nucleotide sequence ID" value="XM_025497470.1"/>
</dbReference>
<dbReference type="OrthoDB" id="309483at2759"/>
<dbReference type="GO" id="GO:0005763">
    <property type="term" value="C:mitochondrial small ribosomal subunit"/>
    <property type="evidence" value="ECO:0007669"/>
    <property type="project" value="UniProtKB-ARBA"/>
</dbReference>
<evidence type="ECO:0000256" key="6">
    <source>
        <dbReference type="ARBA" id="ARBA00039335"/>
    </source>
</evidence>
<dbReference type="STRING" id="1280837.A0A316VIU3"/>
<name>A0A316VIU3_9BASI</name>
<dbReference type="InterPro" id="IPR020568">
    <property type="entry name" value="Ribosomal_Su5_D2-typ_SF"/>
</dbReference>
<evidence type="ECO:0000256" key="5">
    <source>
        <dbReference type="ARBA" id="ARBA00023274"/>
    </source>
</evidence>
<keyword evidence="13" id="KW-1185">Reference proteome</keyword>
<dbReference type="PROSITE" id="PS50881">
    <property type="entry name" value="S5_DSRBD"/>
    <property type="match status" value="1"/>
</dbReference>
<proteinExistence type="inferred from homology"/>
<keyword evidence="5 8" id="KW-0687">Ribonucleoprotein</keyword>
<dbReference type="Pfam" id="PF00333">
    <property type="entry name" value="Ribosomal_S5"/>
    <property type="match status" value="1"/>
</dbReference>
<feature type="region of interest" description="Disordered" evidence="10">
    <location>
        <begin position="36"/>
        <end position="76"/>
    </location>
</feature>
<organism evidence="12 13">
    <name type="scientific">Meira miltonrushii</name>
    <dbReference type="NCBI Taxonomy" id="1280837"/>
    <lineage>
        <taxon>Eukaryota</taxon>
        <taxon>Fungi</taxon>
        <taxon>Dikarya</taxon>
        <taxon>Basidiomycota</taxon>
        <taxon>Ustilaginomycotina</taxon>
        <taxon>Exobasidiomycetes</taxon>
        <taxon>Exobasidiales</taxon>
        <taxon>Brachybasidiaceae</taxon>
        <taxon>Meira</taxon>
    </lineage>
</organism>
<dbReference type="FunFam" id="3.30.160.20:FF:000022">
    <property type="entry name" value="28S ribosomal protein S5, mitochondrial"/>
    <property type="match status" value="1"/>
</dbReference>
<keyword evidence="3 8" id="KW-0689">Ribosomal protein</keyword>
<evidence type="ECO:0000313" key="13">
    <source>
        <dbReference type="Proteomes" id="UP000245771"/>
    </source>
</evidence>
<dbReference type="FunFam" id="3.30.230.10:FF:000002">
    <property type="entry name" value="30S ribosomal protein S5"/>
    <property type="match status" value="1"/>
</dbReference>
<dbReference type="InterPro" id="IPR013810">
    <property type="entry name" value="Ribosomal_uS5_N"/>
</dbReference>
<dbReference type="EMBL" id="KZ819602">
    <property type="protein sequence ID" value="PWN37522.1"/>
    <property type="molecule type" value="Genomic_DNA"/>
</dbReference>
<dbReference type="Proteomes" id="UP000245771">
    <property type="component" value="Unassembled WGS sequence"/>
</dbReference>
<protein>
    <recommendedName>
        <fullName evidence="6">Small ribosomal subunit protein uS5m</fullName>
    </recommendedName>
    <alternativeName>
        <fullName evidence="7">28S ribosomal protein S5, mitochondrial</fullName>
    </alternativeName>
</protein>
<dbReference type="SUPFAM" id="SSF54211">
    <property type="entry name" value="Ribosomal protein S5 domain 2-like"/>
    <property type="match status" value="1"/>
</dbReference>
<dbReference type="Gene3D" id="3.30.230.10">
    <property type="match status" value="1"/>
</dbReference>
<accession>A0A316VIU3</accession>
<evidence type="ECO:0000256" key="3">
    <source>
        <dbReference type="ARBA" id="ARBA00022980"/>
    </source>
</evidence>
<evidence type="ECO:0000256" key="10">
    <source>
        <dbReference type="SAM" id="MobiDB-lite"/>
    </source>
</evidence>
<feature type="compositionally biased region" description="Polar residues" evidence="10">
    <location>
        <begin position="45"/>
        <end position="60"/>
    </location>
</feature>
<evidence type="ECO:0000256" key="9">
    <source>
        <dbReference type="RuleBase" id="RU003823"/>
    </source>
</evidence>
<evidence type="ECO:0000259" key="11">
    <source>
        <dbReference type="PROSITE" id="PS50881"/>
    </source>
</evidence>
<dbReference type="GO" id="GO:0006412">
    <property type="term" value="P:translation"/>
    <property type="evidence" value="ECO:0007669"/>
    <property type="project" value="InterPro"/>
</dbReference>
<dbReference type="PANTHER" id="PTHR48277">
    <property type="entry name" value="MITOCHONDRIAL RIBOSOMAL PROTEIN S5"/>
    <property type="match status" value="1"/>
</dbReference>
<feature type="domain" description="S5 DRBM" evidence="11">
    <location>
        <begin position="168"/>
        <end position="231"/>
    </location>
</feature>
<reference evidence="12 13" key="1">
    <citation type="journal article" date="2018" name="Mol. Biol. Evol.">
        <title>Broad Genomic Sampling Reveals a Smut Pathogenic Ancestry of the Fungal Clade Ustilaginomycotina.</title>
        <authorList>
            <person name="Kijpornyongpan T."/>
            <person name="Mondo S.J."/>
            <person name="Barry K."/>
            <person name="Sandor L."/>
            <person name="Lee J."/>
            <person name="Lipzen A."/>
            <person name="Pangilinan J."/>
            <person name="LaButti K."/>
            <person name="Hainaut M."/>
            <person name="Henrissat B."/>
            <person name="Grigoriev I.V."/>
            <person name="Spatafora J.W."/>
            <person name="Aime M.C."/>
        </authorList>
    </citation>
    <scope>NUCLEOTIDE SEQUENCE [LARGE SCALE GENOMIC DNA]</scope>
    <source>
        <strain evidence="12 13">MCA 3882</strain>
    </source>
</reference>
<dbReference type="InterPro" id="IPR014721">
    <property type="entry name" value="Ribsml_uS5_D2-typ_fold_subgr"/>
</dbReference>
<comment type="subcellular location">
    <subcellularLocation>
        <location evidence="1">Mitochondrion</location>
    </subcellularLocation>
</comment>
<evidence type="ECO:0000256" key="7">
    <source>
        <dbReference type="ARBA" id="ARBA00041606"/>
    </source>
</evidence>
<comment type="similarity">
    <text evidence="2 9">Belongs to the universal ribosomal protein uS5 family.</text>
</comment>
<dbReference type="AlphaFoldDB" id="A0A316VIU3"/>
<gene>
    <name evidence="12" type="ORF">FA14DRAFT_15133</name>
</gene>
<dbReference type="Gene3D" id="3.30.160.20">
    <property type="match status" value="1"/>
</dbReference>
<dbReference type="PANTHER" id="PTHR48277:SF1">
    <property type="entry name" value="MITOCHONDRIAL RIBOSOMAL PROTEIN S5"/>
    <property type="match status" value="1"/>
</dbReference>
<dbReference type="InterPro" id="IPR005324">
    <property type="entry name" value="Ribosomal_uS5_C"/>
</dbReference>